<feature type="transmembrane region" description="Helical" evidence="11">
    <location>
        <begin position="42"/>
        <end position="60"/>
    </location>
</feature>
<dbReference type="InterPro" id="IPR023837">
    <property type="entry name" value="EccCb-like_Actinobacteria"/>
</dbReference>
<evidence type="ECO:0000256" key="6">
    <source>
        <dbReference type="ARBA" id="ARBA00022840"/>
    </source>
</evidence>
<feature type="domain" description="FtsK" evidence="12">
    <location>
        <begin position="826"/>
        <end position="1032"/>
    </location>
</feature>
<comment type="caution">
    <text evidence="13">The sequence shown here is derived from an EMBL/GenBank/DDBJ whole genome shotgun (WGS) entry which is preliminary data.</text>
</comment>
<keyword evidence="8 11" id="KW-0472">Membrane</keyword>
<evidence type="ECO:0000256" key="1">
    <source>
        <dbReference type="ARBA" id="ARBA00004651"/>
    </source>
</evidence>
<feature type="binding site" evidence="9">
    <location>
        <begin position="844"/>
        <end position="851"/>
    </location>
    <ligand>
        <name>ATP</name>
        <dbReference type="ChEBI" id="CHEBI:30616"/>
    </ligand>
</feature>
<dbReference type="RefSeq" id="WP_120043214.1">
    <property type="nucleotide sequence ID" value="NZ_QZFU01000029.1"/>
</dbReference>
<feature type="transmembrane region" description="Helical" evidence="11">
    <location>
        <begin position="72"/>
        <end position="89"/>
    </location>
</feature>
<evidence type="ECO:0000256" key="3">
    <source>
        <dbReference type="ARBA" id="ARBA00022692"/>
    </source>
</evidence>
<sequence length="1350" mass="146949">MVTEGFVRRPRIAPPRPPGGEVALTSPPEIQRNMPTPLMMKLMPVVMVVAIIGMIGFMVVMGKSLLANPMSMMFPMMMLMSMGGMLMGFRNMGPKGAGELNEERKDYFRYLDQMRKEVRRTGTKQLEALSWSHPEPIDLPSVIGTRRMWERRPADPDFGHVRVGVGSHRLATKLARPETGPIEDLEPVSTVALRRFVRTHSVVHRLPTAVSLRAFPAINIEGPADESRMLVRSMILELTAFHGPDHVAVAIVCADPDGPAWSWAKWLPHLQHSSVRDGMGTARMMYGSLAELETALSSELLERGRFMRNPQPTQGRLHLVVVIDDGYVSGSERLISESGLDSVTVLDLTAPETGLAARRGLQLVVRDGDISARSAGGVERFATADVVDTAAAAAFARSLARYRIATAAQIVSLGDETRTDPGLMALLKITDAAQIDPAKVWRPRTARERLRVPIGVTPDGSPVEIDIKESAEYGMGPHGLCIGATGSGKSEFLRTLVLSMVTTHSPDALNLVLVDFKGGATFLGMEPLPHVAAVITNLEEELSMVDRMRDALAGEMNRRQELLRSAGNFANVTDYEKARAAGTPLDPLPALFIIVDEFSELLSQKPDFADLFVMIGRLGRSLHVHLLLASQRLEENKLRGLDSHLSYRIGLRTFSANESRAVLGITDAYHLPAIPGSGYLKSDADDPLRFNATYVSGPYISPTGPRQADGRVFGAGAATVFTAAPVAMPERVEISQPGARPALPDLPPPPGAAGAEEGLPDSLLDVVVKRLTGHGRPAHEVWLPPLDESPTVDMLLPDPDWRSPVNRHGQLWMPIGVIDKPYEQKRDVLTIALAGAQGNVAVAGGPQSGKSTTLRTMVMAAAATHTPEQVQFYCLDFGGGTLNGLRGVPHVGSVAGRQDVDRVRRTIAELSTLLREREERFNTLGIESMNDFRRRKYAQLEARLINGTAPDPDDPLAADHFGDVFLVVDGWATIREEFESLEPAIHAIAARGMSYGIHLMIAAARWAEIRPAIKDQIGTRIELRLGDPGDSEMGRRTAALVPVGRPGRGLTADELHMLIALPRLDSDSDPVTVGDGVAAARAQLAEMYGERRAPEVRMLPAQVDRDEVIAAARARGIELSHSKVCIGLGENELEPYILDFDAEPHFMAFADVESGKTTLLRNIAMGIVENSTDTDAKIVLIDYRRTLLGVVPEERLAGYSTSSQTAGPLLGEIGQFLSGRIPGPNITPQELRERSWWAGPELFLLVDDYDMVMTAGNPFGPIIEYLPQARDLGFHLILTRRAGGMSRALYDNVVGGLKNMSVDALLMSGPRDEGRVFGDLRPSKLPPGRGTHISRSRGEEMIQIAYLPPL</sequence>
<feature type="region of interest" description="Disordered" evidence="10">
    <location>
        <begin position="736"/>
        <end position="758"/>
    </location>
</feature>
<feature type="domain" description="FtsK" evidence="12">
    <location>
        <begin position="1133"/>
        <end position="1315"/>
    </location>
</feature>
<feature type="domain" description="FtsK" evidence="12">
    <location>
        <begin position="460"/>
        <end position="660"/>
    </location>
</feature>
<evidence type="ECO:0000313" key="13">
    <source>
        <dbReference type="EMBL" id="RJO72109.1"/>
    </source>
</evidence>
<dbReference type="NCBIfam" id="TIGR03924">
    <property type="entry name" value="T7SS_EccC_a"/>
    <property type="match status" value="1"/>
</dbReference>
<dbReference type="NCBIfam" id="TIGR03925">
    <property type="entry name" value="T7SS_EccC_b"/>
    <property type="match status" value="1"/>
</dbReference>
<keyword evidence="3 11" id="KW-0812">Transmembrane</keyword>
<evidence type="ECO:0000256" key="5">
    <source>
        <dbReference type="ARBA" id="ARBA00022741"/>
    </source>
</evidence>
<protein>
    <submittedName>
        <fullName evidence="13">Type VII secretion protein EccCa</fullName>
    </submittedName>
</protein>
<evidence type="ECO:0000256" key="11">
    <source>
        <dbReference type="SAM" id="Phobius"/>
    </source>
</evidence>
<name>A0A3A4JRH0_9NOCA</name>
<keyword evidence="6 9" id="KW-0067">ATP-binding</keyword>
<dbReference type="InterPro" id="IPR023836">
    <property type="entry name" value="EccCa-like_Actinobacteria"/>
</dbReference>
<keyword evidence="5 9" id="KW-0547">Nucleotide-binding</keyword>
<dbReference type="PANTHER" id="PTHR22683:SF1">
    <property type="entry name" value="TYPE VII SECRETION SYSTEM PROTEIN ESSC"/>
    <property type="match status" value="1"/>
</dbReference>
<dbReference type="OrthoDB" id="9807790at2"/>
<evidence type="ECO:0000256" key="2">
    <source>
        <dbReference type="ARBA" id="ARBA00022475"/>
    </source>
</evidence>
<feature type="binding site" evidence="9">
    <location>
        <begin position="483"/>
        <end position="490"/>
    </location>
    <ligand>
        <name>ATP</name>
        <dbReference type="ChEBI" id="CHEBI:30616"/>
    </ligand>
</feature>
<gene>
    <name evidence="13" type="primary">eccCa</name>
    <name evidence="13" type="ORF">D5S18_23310</name>
</gene>
<dbReference type="SUPFAM" id="SSF52540">
    <property type="entry name" value="P-loop containing nucleoside triphosphate hydrolases"/>
    <property type="match status" value="3"/>
</dbReference>
<evidence type="ECO:0000259" key="12">
    <source>
        <dbReference type="PROSITE" id="PS50901"/>
    </source>
</evidence>
<proteinExistence type="predicted"/>
<dbReference type="PROSITE" id="PS50901">
    <property type="entry name" value="FTSK"/>
    <property type="match status" value="3"/>
</dbReference>
<evidence type="ECO:0000313" key="14">
    <source>
        <dbReference type="Proteomes" id="UP000266677"/>
    </source>
</evidence>
<keyword evidence="2" id="KW-1003">Cell membrane</keyword>
<dbReference type="GO" id="GO:0005886">
    <property type="term" value="C:plasma membrane"/>
    <property type="evidence" value="ECO:0007669"/>
    <property type="project" value="UniProtKB-SubCell"/>
</dbReference>
<evidence type="ECO:0000256" key="8">
    <source>
        <dbReference type="ARBA" id="ARBA00023136"/>
    </source>
</evidence>
<evidence type="ECO:0000256" key="7">
    <source>
        <dbReference type="ARBA" id="ARBA00022989"/>
    </source>
</evidence>
<keyword evidence="4" id="KW-0677">Repeat</keyword>
<comment type="subcellular location">
    <subcellularLocation>
        <location evidence="1">Cell membrane</location>
        <topology evidence="1">Multi-pass membrane protein</topology>
    </subcellularLocation>
</comment>
<keyword evidence="14" id="KW-1185">Reference proteome</keyword>
<dbReference type="InterPro" id="IPR027417">
    <property type="entry name" value="P-loop_NTPase"/>
</dbReference>
<evidence type="ECO:0000256" key="10">
    <source>
        <dbReference type="SAM" id="MobiDB-lite"/>
    </source>
</evidence>
<dbReference type="InterPro" id="IPR002543">
    <property type="entry name" value="FtsK_dom"/>
</dbReference>
<dbReference type="PANTHER" id="PTHR22683">
    <property type="entry name" value="SPORULATION PROTEIN RELATED"/>
    <property type="match status" value="1"/>
</dbReference>
<organism evidence="13 14">
    <name type="scientific">Nocardia panacis</name>
    <dbReference type="NCBI Taxonomy" id="2340916"/>
    <lineage>
        <taxon>Bacteria</taxon>
        <taxon>Bacillati</taxon>
        <taxon>Actinomycetota</taxon>
        <taxon>Actinomycetes</taxon>
        <taxon>Mycobacteriales</taxon>
        <taxon>Nocardiaceae</taxon>
        <taxon>Nocardia</taxon>
    </lineage>
</organism>
<dbReference type="Gene3D" id="3.40.50.300">
    <property type="entry name" value="P-loop containing nucleotide triphosphate hydrolases"/>
    <property type="match status" value="4"/>
</dbReference>
<dbReference type="GO" id="GO:0003677">
    <property type="term" value="F:DNA binding"/>
    <property type="evidence" value="ECO:0007669"/>
    <property type="project" value="InterPro"/>
</dbReference>
<accession>A0A3A4JRH0</accession>
<dbReference type="InterPro" id="IPR050206">
    <property type="entry name" value="FtsK/SpoIIIE/SftA"/>
</dbReference>
<feature type="binding site" evidence="9">
    <location>
        <begin position="1150"/>
        <end position="1157"/>
    </location>
    <ligand>
        <name>ATP</name>
        <dbReference type="ChEBI" id="CHEBI:30616"/>
    </ligand>
</feature>
<evidence type="ECO:0000256" key="4">
    <source>
        <dbReference type="ARBA" id="ARBA00022737"/>
    </source>
</evidence>
<keyword evidence="7 11" id="KW-1133">Transmembrane helix</keyword>
<dbReference type="GO" id="GO:0005524">
    <property type="term" value="F:ATP binding"/>
    <property type="evidence" value="ECO:0007669"/>
    <property type="project" value="UniProtKB-UniRule"/>
</dbReference>
<evidence type="ECO:0000256" key="9">
    <source>
        <dbReference type="PROSITE-ProRule" id="PRU00289"/>
    </source>
</evidence>
<reference evidence="13 14" key="1">
    <citation type="submission" date="2018-09" db="EMBL/GenBank/DDBJ databases">
        <title>YIM PH21274 draft genome.</title>
        <authorList>
            <person name="Miao C."/>
        </authorList>
    </citation>
    <scope>NUCLEOTIDE SEQUENCE [LARGE SCALE GENOMIC DNA]</scope>
    <source>
        <strain evidence="13 14">YIM PH 21724</strain>
    </source>
</reference>
<dbReference type="EMBL" id="QZFU01000029">
    <property type="protein sequence ID" value="RJO72109.1"/>
    <property type="molecule type" value="Genomic_DNA"/>
</dbReference>
<dbReference type="Proteomes" id="UP000266677">
    <property type="component" value="Unassembled WGS sequence"/>
</dbReference>
<feature type="region of interest" description="Disordered" evidence="10">
    <location>
        <begin position="1"/>
        <end position="29"/>
    </location>
</feature>
<dbReference type="Pfam" id="PF01580">
    <property type="entry name" value="FtsK_SpoIIIE"/>
    <property type="match status" value="2"/>
</dbReference>